<dbReference type="AlphaFoldDB" id="A0A6J6YZD2"/>
<feature type="compositionally biased region" description="Low complexity" evidence="1">
    <location>
        <begin position="163"/>
        <end position="180"/>
    </location>
</feature>
<feature type="region of interest" description="Disordered" evidence="1">
    <location>
        <begin position="160"/>
        <end position="200"/>
    </location>
</feature>
<sequence length="200" mass="20951">MAESSTPGLGDLLALFGGANPFASIGKTIDQFKRGVNDFLTGVETFNATMESLNGVTVRINRLLDDVEEPIQALMPQLTRSIKTADAVLSQLSVPVEKITPGLLRLADTLSSPGLINLPREIAGFVETLGDLATRLQPLTQMAESAGSLFGLRPLSVLRGGSTKAQPTPAPAKKPAATKAPAKRAPAKKAPAKKAAQTKK</sequence>
<protein>
    <submittedName>
        <fullName evidence="2">Unannotated protein</fullName>
    </submittedName>
</protein>
<accession>A0A6J6YZD2</accession>
<organism evidence="2">
    <name type="scientific">freshwater metagenome</name>
    <dbReference type="NCBI Taxonomy" id="449393"/>
    <lineage>
        <taxon>unclassified sequences</taxon>
        <taxon>metagenomes</taxon>
        <taxon>ecological metagenomes</taxon>
    </lineage>
</organism>
<feature type="compositionally biased region" description="Basic residues" evidence="1">
    <location>
        <begin position="181"/>
        <end position="200"/>
    </location>
</feature>
<dbReference type="EMBL" id="CAFAAI010000336">
    <property type="protein sequence ID" value="CAB4812596.1"/>
    <property type="molecule type" value="Genomic_DNA"/>
</dbReference>
<name>A0A6J6YZD2_9ZZZZ</name>
<evidence type="ECO:0000313" key="2">
    <source>
        <dbReference type="EMBL" id="CAB4812596.1"/>
    </source>
</evidence>
<proteinExistence type="predicted"/>
<evidence type="ECO:0000256" key="1">
    <source>
        <dbReference type="SAM" id="MobiDB-lite"/>
    </source>
</evidence>
<reference evidence="2" key="1">
    <citation type="submission" date="2020-05" db="EMBL/GenBank/DDBJ databases">
        <authorList>
            <person name="Chiriac C."/>
            <person name="Salcher M."/>
            <person name="Ghai R."/>
            <person name="Kavagutti S V."/>
        </authorList>
    </citation>
    <scope>NUCLEOTIDE SEQUENCE</scope>
</reference>
<gene>
    <name evidence="2" type="ORF">UFOPK2992_01680</name>
</gene>